<gene>
    <name evidence="4" type="ORF">J2X19_001837</name>
</gene>
<dbReference type="InterPro" id="IPR050109">
    <property type="entry name" value="HTH-type_TetR-like_transc_reg"/>
</dbReference>
<evidence type="ECO:0000259" key="3">
    <source>
        <dbReference type="PROSITE" id="PS50977"/>
    </source>
</evidence>
<dbReference type="SUPFAM" id="SSF46689">
    <property type="entry name" value="Homeodomain-like"/>
    <property type="match status" value="1"/>
</dbReference>
<keyword evidence="1 2" id="KW-0238">DNA-binding</keyword>
<dbReference type="Gene3D" id="1.10.357.10">
    <property type="entry name" value="Tetracycline Repressor, domain 2"/>
    <property type="match status" value="1"/>
</dbReference>
<dbReference type="InterPro" id="IPR001647">
    <property type="entry name" value="HTH_TetR"/>
</dbReference>
<dbReference type="InterPro" id="IPR009057">
    <property type="entry name" value="Homeodomain-like_sf"/>
</dbReference>
<dbReference type="PANTHER" id="PTHR30055:SF119">
    <property type="entry name" value="NALC"/>
    <property type="match status" value="1"/>
</dbReference>
<dbReference type="PRINTS" id="PR00455">
    <property type="entry name" value="HTHTETR"/>
</dbReference>
<feature type="domain" description="HTH tetR-type" evidence="3">
    <location>
        <begin position="6"/>
        <end position="66"/>
    </location>
</feature>
<evidence type="ECO:0000256" key="2">
    <source>
        <dbReference type="PROSITE-ProRule" id="PRU00335"/>
    </source>
</evidence>
<organism evidence="4 5">
    <name type="scientific">Rhodoferax ferrireducens</name>
    <dbReference type="NCBI Taxonomy" id="192843"/>
    <lineage>
        <taxon>Bacteria</taxon>
        <taxon>Pseudomonadati</taxon>
        <taxon>Pseudomonadota</taxon>
        <taxon>Betaproteobacteria</taxon>
        <taxon>Burkholderiales</taxon>
        <taxon>Comamonadaceae</taxon>
        <taxon>Rhodoferax</taxon>
    </lineage>
</organism>
<evidence type="ECO:0000313" key="4">
    <source>
        <dbReference type="EMBL" id="MDR7377158.1"/>
    </source>
</evidence>
<dbReference type="Gene3D" id="1.10.10.60">
    <property type="entry name" value="Homeodomain-like"/>
    <property type="match status" value="1"/>
</dbReference>
<dbReference type="EMBL" id="JAVDXT010000002">
    <property type="protein sequence ID" value="MDR7377158.1"/>
    <property type="molecule type" value="Genomic_DNA"/>
</dbReference>
<dbReference type="SUPFAM" id="SSF48498">
    <property type="entry name" value="Tetracyclin repressor-like, C-terminal domain"/>
    <property type="match status" value="1"/>
</dbReference>
<dbReference type="Pfam" id="PF00440">
    <property type="entry name" value="TetR_N"/>
    <property type="match status" value="1"/>
</dbReference>
<feature type="DNA-binding region" description="H-T-H motif" evidence="2">
    <location>
        <begin position="29"/>
        <end position="48"/>
    </location>
</feature>
<proteinExistence type="predicted"/>
<evidence type="ECO:0000313" key="5">
    <source>
        <dbReference type="Proteomes" id="UP001180487"/>
    </source>
</evidence>
<keyword evidence="5" id="KW-1185">Reference proteome</keyword>
<name>A0ABU2C743_9BURK</name>
<comment type="caution">
    <text evidence="4">The sequence shown here is derived from an EMBL/GenBank/DDBJ whole genome shotgun (WGS) entry which is preliminary data.</text>
</comment>
<reference evidence="4 5" key="1">
    <citation type="submission" date="2023-07" db="EMBL/GenBank/DDBJ databases">
        <title>Sorghum-associated microbial communities from plants grown in Nebraska, USA.</title>
        <authorList>
            <person name="Schachtman D."/>
        </authorList>
    </citation>
    <scope>NUCLEOTIDE SEQUENCE [LARGE SCALE GENOMIC DNA]</scope>
    <source>
        <strain evidence="4 5">BE313</strain>
    </source>
</reference>
<dbReference type="Proteomes" id="UP001180487">
    <property type="component" value="Unassembled WGS sequence"/>
</dbReference>
<dbReference type="PROSITE" id="PS50977">
    <property type="entry name" value="HTH_TETR_2"/>
    <property type="match status" value="1"/>
</dbReference>
<sequence>MKVLTEVRREAIVEAASKLFQEFGYEGASMNELANRLQGSKATLYRYFPSKEALFDAVVRASSTSHLSKAVADLQANTEKDVLLVPSLQNFGETMLEVMTDSANALAVYRMVVAEAGRSEVGELFYKAGPGECVAALSNLLRKAMDRGELRAAHPDVMAAYFLGLVSAEVEPRLYQRDPPPLSLQQIHEMVGRAVDMFLLGAAPR</sequence>
<dbReference type="Pfam" id="PF14246">
    <property type="entry name" value="TetR_C_7"/>
    <property type="match status" value="1"/>
</dbReference>
<accession>A0ABU2C743</accession>
<dbReference type="InterPro" id="IPR039536">
    <property type="entry name" value="TetR_C_Proteobacteria"/>
</dbReference>
<dbReference type="InterPro" id="IPR036271">
    <property type="entry name" value="Tet_transcr_reg_TetR-rel_C_sf"/>
</dbReference>
<evidence type="ECO:0000256" key="1">
    <source>
        <dbReference type="ARBA" id="ARBA00023125"/>
    </source>
</evidence>
<dbReference type="PANTHER" id="PTHR30055">
    <property type="entry name" value="HTH-TYPE TRANSCRIPTIONAL REGULATOR RUTR"/>
    <property type="match status" value="1"/>
</dbReference>
<protein>
    <submittedName>
        <fullName evidence="4">AcrR family transcriptional regulator</fullName>
    </submittedName>
</protein>
<dbReference type="RefSeq" id="WP_116604123.1">
    <property type="nucleotide sequence ID" value="NZ_JAVDXT010000002.1"/>
</dbReference>